<evidence type="ECO:0000313" key="4">
    <source>
        <dbReference type="Proteomes" id="UP000230232"/>
    </source>
</evidence>
<evidence type="ECO:0000256" key="1">
    <source>
        <dbReference type="SAM" id="Phobius"/>
    </source>
</evidence>
<dbReference type="Proteomes" id="UP000230232">
    <property type="component" value="Unassembled WGS sequence"/>
</dbReference>
<keyword evidence="1" id="KW-1133">Transmembrane helix</keyword>
<dbReference type="InterPro" id="IPR007391">
    <property type="entry name" value="Vancomycin_resist_VanW"/>
</dbReference>
<dbReference type="InterPro" id="IPR022029">
    <property type="entry name" value="YoaR-like_PG-bd"/>
</dbReference>
<dbReference type="AlphaFoldDB" id="A0A2H0R3H9"/>
<comment type="caution">
    <text evidence="3">The sequence shown here is derived from an EMBL/GenBank/DDBJ whole genome shotgun (WGS) entry which is preliminary data.</text>
</comment>
<evidence type="ECO:0000313" key="3">
    <source>
        <dbReference type="EMBL" id="PIR41073.1"/>
    </source>
</evidence>
<proteinExistence type="predicted"/>
<dbReference type="EMBL" id="PCXO01000012">
    <property type="protein sequence ID" value="PIR41073.1"/>
    <property type="molecule type" value="Genomic_DNA"/>
</dbReference>
<protein>
    <recommendedName>
        <fullName evidence="2">YoaR-like putative peptidoglycan binding domain-containing protein</fullName>
    </recommendedName>
</protein>
<dbReference type="PANTHER" id="PTHR35788">
    <property type="entry name" value="EXPORTED PROTEIN-RELATED"/>
    <property type="match status" value="1"/>
</dbReference>
<dbReference type="Pfam" id="PF12229">
    <property type="entry name" value="PG_binding_4"/>
    <property type="match status" value="1"/>
</dbReference>
<sequence length="388" mass="42911">MSLKKTLLIIFITGAVINGGFYIYAFSQSDQKINAALNSRFNLDKEALELAFQGENLTLSVPETGASFTVPRDIFETWLETYTRAYTRKKETRLIPQVVADYLDSIEFEVNKAAVDARFKFSGGALQTASPAQKGYALNKDASLTAIHRQLAQGQALLNLVVNTVDPEITENQINALGITALIGQGTSDFQGSSVARQHNVQTGAKRYNGTIVKPGEIFSFNDRLGRVDAASGYQYELVIKGEKLIPEYGGGICQVSTTVFRAAFYSGLPILERKAHSLPVRYYNPQGFDATIYPGVVDLRFRNNTPGHILIQTEIVDTRLTVSIFGTDDKRIITANAPEIYETSEDGALKAVIARQVVYANGEVENKSFYSNYKSPSKFERERNPLE</sequence>
<feature type="domain" description="YoaR-like putative peptidoglycan binding" evidence="2">
    <location>
        <begin position="64"/>
        <end position="155"/>
    </location>
</feature>
<evidence type="ECO:0000259" key="2">
    <source>
        <dbReference type="Pfam" id="PF12229"/>
    </source>
</evidence>
<name>A0A2H0R3H9_9BACT</name>
<feature type="transmembrane region" description="Helical" evidence="1">
    <location>
        <begin position="7"/>
        <end position="25"/>
    </location>
</feature>
<dbReference type="Pfam" id="PF04294">
    <property type="entry name" value="VanW"/>
    <property type="match status" value="1"/>
</dbReference>
<accession>A0A2H0R3H9</accession>
<keyword evidence="1" id="KW-0472">Membrane</keyword>
<organism evidence="3 4">
    <name type="scientific">Candidatus Yanofskybacteria bacterium CG10_big_fil_rev_8_21_14_0_10_46_23</name>
    <dbReference type="NCBI Taxonomy" id="1975098"/>
    <lineage>
        <taxon>Bacteria</taxon>
        <taxon>Candidatus Yanofskyibacteriota</taxon>
    </lineage>
</organism>
<reference evidence="3 4" key="1">
    <citation type="submission" date="2017-09" db="EMBL/GenBank/DDBJ databases">
        <title>Depth-based differentiation of microbial function through sediment-hosted aquifers and enrichment of novel symbionts in the deep terrestrial subsurface.</title>
        <authorList>
            <person name="Probst A.J."/>
            <person name="Ladd B."/>
            <person name="Jarett J.K."/>
            <person name="Geller-Mcgrath D.E."/>
            <person name="Sieber C.M."/>
            <person name="Emerson J.B."/>
            <person name="Anantharaman K."/>
            <person name="Thomas B.C."/>
            <person name="Malmstrom R."/>
            <person name="Stieglmeier M."/>
            <person name="Klingl A."/>
            <person name="Woyke T."/>
            <person name="Ryan C.M."/>
            <person name="Banfield J.F."/>
        </authorList>
    </citation>
    <scope>NUCLEOTIDE SEQUENCE [LARGE SCALE GENOMIC DNA]</scope>
    <source>
        <strain evidence="3">CG10_big_fil_rev_8_21_14_0_10_46_23</strain>
    </source>
</reference>
<keyword evidence="1" id="KW-0812">Transmembrane</keyword>
<dbReference type="PANTHER" id="PTHR35788:SF1">
    <property type="entry name" value="EXPORTED PROTEIN"/>
    <property type="match status" value="1"/>
</dbReference>
<dbReference type="InterPro" id="IPR052913">
    <property type="entry name" value="Glycopeptide_resist_protein"/>
</dbReference>
<gene>
    <name evidence="3" type="ORF">COV31_02935</name>
</gene>